<dbReference type="Pfam" id="PF13692">
    <property type="entry name" value="Glyco_trans_1_4"/>
    <property type="match status" value="1"/>
</dbReference>
<organism evidence="2 3">
    <name type="scientific">Piscinibacter terrae</name>
    <dbReference type="NCBI Taxonomy" id="2496871"/>
    <lineage>
        <taxon>Bacteria</taxon>
        <taxon>Pseudomonadati</taxon>
        <taxon>Pseudomonadota</taxon>
        <taxon>Betaproteobacteria</taxon>
        <taxon>Burkholderiales</taxon>
        <taxon>Sphaerotilaceae</taxon>
        <taxon>Piscinibacter</taxon>
    </lineage>
</organism>
<keyword evidence="3" id="KW-1185">Reference proteome</keyword>
<keyword evidence="2" id="KW-0808">Transferase</keyword>
<sequence>MKITFLLPPVNMSGGIRVITIHAKRLAERGHEVTLVSTPKPKTRKLHHIKAALGLWPTPKSHLDGLGLDHRVLETARPIVDADVPDADVVVATWWETAEWAAKLSPRKGRKVYFVQGYEIFHKAGADRCRATYRMPFKKIVVARWLARVMAEEYGDPDSTIVHNSVDHAQFHAPVRGKQLRPTVGFLYSDAEVKGVDVAIRAIDMLRERIPGLRVVSFGSSQPESGADKLGEFHFDPPQHTLKDLYAACDVWIAASRSEGFNLTAMEAMACRTPVVSTKTGWPEEAITDGINGALVEIDDAQGLADHAQAILSLPDERWRAMSQAAFDTVRDSSWERCADQFESALEDAVRQHHGSSAAVPRG</sequence>
<dbReference type="AlphaFoldDB" id="A0A3N7K008"/>
<reference evidence="2 3" key="1">
    <citation type="submission" date="2018-08" db="EMBL/GenBank/DDBJ databases">
        <authorList>
            <person name="Khan S.A."/>
            <person name="Jeon C.O."/>
            <person name="Chun B.H."/>
            <person name="Jeong S.E."/>
        </authorList>
    </citation>
    <scope>NUCLEOTIDE SEQUENCE [LARGE SCALE GENOMIC DNA]</scope>
    <source>
        <strain evidence="2 3">S-16</strain>
    </source>
</reference>
<dbReference type="Proteomes" id="UP000267464">
    <property type="component" value="Unassembled WGS sequence"/>
</dbReference>
<proteinExistence type="predicted"/>
<dbReference type="Gene3D" id="3.40.50.11090">
    <property type="match status" value="1"/>
</dbReference>
<dbReference type="Gene3D" id="3.40.50.2000">
    <property type="entry name" value="Glycogen Phosphorylase B"/>
    <property type="match status" value="1"/>
</dbReference>
<dbReference type="RefSeq" id="WP_124539028.1">
    <property type="nucleotide sequence ID" value="NZ_QUSW01000001.1"/>
</dbReference>
<dbReference type="CDD" id="cd03801">
    <property type="entry name" value="GT4_PimA-like"/>
    <property type="match status" value="1"/>
</dbReference>
<comment type="caution">
    <text evidence="2">The sequence shown here is derived from an EMBL/GenBank/DDBJ whole genome shotgun (WGS) entry which is preliminary data.</text>
</comment>
<feature type="domain" description="Glycosyltransferase subfamily 4-like N-terminal" evidence="1">
    <location>
        <begin position="14"/>
        <end position="169"/>
    </location>
</feature>
<dbReference type="EMBL" id="QUSW01000001">
    <property type="protein sequence ID" value="RQP26349.1"/>
    <property type="molecule type" value="Genomic_DNA"/>
</dbReference>
<protein>
    <submittedName>
        <fullName evidence="2">Glycosyltransferase family 1 protein</fullName>
    </submittedName>
</protein>
<dbReference type="OrthoDB" id="9797829at2"/>
<dbReference type="Pfam" id="PF13439">
    <property type="entry name" value="Glyco_transf_4"/>
    <property type="match status" value="1"/>
</dbReference>
<evidence type="ECO:0000313" key="2">
    <source>
        <dbReference type="EMBL" id="RQP26349.1"/>
    </source>
</evidence>
<accession>A0A3N7K008</accession>
<name>A0A3N7K008_9BURK</name>
<dbReference type="PANTHER" id="PTHR12526">
    <property type="entry name" value="GLYCOSYLTRANSFERASE"/>
    <property type="match status" value="1"/>
</dbReference>
<dbReference type="GO" id="GO:0016757">
    <property type="term" value="F:glycosyltransferase activity"/>
    <property type="evidence" value="ECO:0007669"/>
    <property type="project" value="UniProtKB-ARBA"/>
</dbReference>
<evidence type="ECO:0000259" key="1">
    <source>
        <dbReference type="Pfam" id="PF13439"/>
    </source>
</evidence>
<reference evidence="2 3" key="2">
    <citation type="submission" date="2018-12" db="EMBL/GenBank/DDBJ databases">
        <title>Rhizobacter gummiphilus sp. nov., a rubber-degrading bacterium isolated from the soil of a botanical garden in Japan.</title>
        <authorList>
            <person name="Shunsuke S.S."/>
        </authorList>
    </citation>
    <scope>NUCLEOTIDE SEQUENCE [LARGE SCALE GENOMIC DNA]</scope>
    <source>
        <strain evidence="2 3">S-16</strain>
    </source>
</reference>
<dbReference type="InterPro" id="IPR028098">
    <property type="entry name" value="Glyco_trans_4-like_N"/>
</dbReference>
<evidence type="ECO:0000313" key="3">
    <source>
        <dbReference type="Proteomes" id="UP000267464"/>
    </source>
</evidence>
<gene>
    <name evidence="2" type="ORF">DZC73_04810</name>
</gene>
<dbReference type="SUPFAM" id="SSF53756">
    <property type="entry name" value="UDP-Glycosyltransferase/glycogen phosphorylase"/>
    <property type="match status" value="1"/>
</dbReference>